<dbReference type="PANTHER" id="PTHR21261:SF8">
    <property type="entry name" value="BEATEN PATH IA, ISOFORM B-RELATED"/>
    <property type="match status" value="1"/>
</dbReference>
<dbReference type="PANTHER" id="PTHR21261">
    <property type="entry name" value="BEAT PROTEIN"/>
    <property type="match status" value="1"/>
</dbReference>
<feature type="domain" description="CD80-like immunoglobulin C2-set" evidence="2">
    <location>
        <begin position="39"/>
        <end position="89"/>
    </location>
</feature>
<dbReference type="Gene3D" id="2.60.40.10">
    <property type="entry name" value="Immunoglobulins"/>
    <property type="match status" value="1"/>
</dbReference>
<feature type="non-terminal residue" evidence="3">
    <location>
        <position position="124"/>
    </location>
</feature>
<reference evidence="3" key="1">
    <citation type="submission" date="2015-11" db="EMBL/GenBank/DDBJ databases">
        <title>De novo transcriptome assembly of four potential Pierce s Disease insect vectors from Arizona vineyards.</title>
        <authorList>
            <person name="Tassone E.E."/>
        </authorList>
    </citation>
    <scope>NUCLEOTIDE SEQUENCE</scope>
</reference>
<protein>
    <recommendedName>
        <fullName evidence="2">CD80-like immunoglobulin C2-set domain-containing protein</fullName>
    </recommendedName>
</protein>
<accession>A0A1B6F0D1</accession>
<dbReference type="Pfam" id="PF08205">
    <property type="entry name" value="C2-set_2"/>
    <property type="match status" value="1"/>
</dbReference>
<keyword evidence="1" id="KW-1015">Disulfide bond</keyword>
<evidence type="ECO:0000313" key="3">
    <source>
        <dbReference type="EMBL" id="JAS43604.1"/>
    </source>
</evidence>
<dbReference type="InterPro" id="IPR013783">
    <property type="entry name" value="Ig-like_fold"/>
</dbReference>
<dbReference type="InterPro" id="IPR013162">
    <property type="entry name" value="CD80_C2-set"/>
</dbReference>
<dbReference type="EMBL" id="GECZ01026165">
    <property type="protein sequence ID" value="JAS43604.1"/>
    <property type="molecule type" value="Transcribed_RNA"/>
</dbReference>
<evidence type="ECO:0000256" key="1">
    <source>
        <dbReference type="ARBA" id="ARBA00023157"/>
    </source>
</evidence>
<sequence length="124" mass="13983">APSFHTAIVAANMDVVEVPSYPQTLTGLKSRYRLKDIMRANCTAAPSKPAVNLTWGLNGENVNPKLVKQYRQVPEKDPDLQQSMSILEVPLRTHHFRAGGRLKVRCTASLYDLYWQTTEKSVEQ</sequence>
<proteinExistence type="predicted"/>
<evidence type="ECO:0000259" key="2">
    <source>
        <dbReference type="Pfam" id="PF08205"/>
    </source>
</evidence>
<gene>
    <name evidence="3" type="ORF">g.49629</name>
</gene>
<dbReference type="AlphaFoldDB" id="A0A1B6F0D1"/>
<name>A0A1B6F0D1_9HEMI</name>
<organism evidence="3">
    <name type="scientific">Cuerna arida</name>
    <dbReference type="NCBI Taxonomy" id="1464854"/>
    <lineage>
        <taxon>Eukaryota</taxon>
        <taxon>Metazoa</taxon>
        <taxon>Ecdysozoa</taxon>
        <taxon>Arthropoda</taxon>
        <taxon>Hexapoda</taxon>
        <taxon>Insecta</taxon>
        <taxon>Pterygota</taxon>
        <taxon>Neoptera</taxon>
        <taxon>Paraneoptera</taxon>
        <taxon>Hemiptera</taxon>
        <taxon>Auchenorrhyncha</taxon>
        <taxon>Membracoidea</taxon>
        <taxon>Cicadellidae</taxon>
        <taxon>Cicadellinae</taxon>
        <taxon>Proconiini</taxon>
        <taxon>Cuerna</taxon>
    </lineage>
</organism>
<feature type="non-terminal residue" evidence="3">
    <location>
        <position position="1"/>
    </location>
</feature>